<evidence type="ECO:0000313" key="13">
    <source>
        <dbReference type="Proteomes" id="UP000321720"/>
    </source>
</evidence>
<evidence type="ECO:0000256" key="8">
    <source>
        <dbReference type="PIRSR" id="PIRSR001100-1"/>
    </source>
</evidence>
<reference evidence="12 13" key="1">
    <citation type="submission" date="2019-07" db="EMBL/GenBank/DDBJ databases">
        <title>Whole genome shotgun sequence of Cellulomonas composti NBRC 100758.</title>
        <authorList>
            <person name="Hosoyama A."/>
            <person name="Uohara A."/>
            <person name="Ohji S."/>
            <person name="Ichikawa N."/>
        </authorList>
    </citation>
    <scope>NUCLEOTIDE SEQUENCE [LARGE SCALE GENOMIC DNA]</scope>
    <source>
        <strain evidence="12 13">NBRC 100758</strain>
    </source>
</reference>
<feature type="binding site" evidence="9">
    <location>
        <position position="327"/>
    </location>
    <ligand>
        <name>substrate</name>
    </ligand>
</feature>
<dbReference type="PIRSF" id="PIRSF001100">
    <property type="entry name" value="Beta_cellobiohydrolase"/>
    <property type="match status" value="1"/>
</dbReference>
<name>A0A511JAK8_9CELL</name>
<dbReference type="InterPro" id="IPR001524">
    <property type="entry name" value="Glyco_hydro_6_CS"/>
</dbReference>
<evidence type="ECO:0000256" key="11">
    <source>
        <dbReference type="RuleBase" id="RU361186"/>
    </source>
</evidence>
<dbReference type="InterPro" id="IPR036434">
    <property type="entry name" value="Beta_cellobiohydrolase_sf"/>
</dbReference>
<accession>A0A511JAK8</accession>
<dbReference type="PANTHER" id="PTHR34876">
    <property type="match status" value="1"/>
</dbReference>
<keyword evidence="1" id="KW-0732">Signal</keyword>
<evidence type="ECO:0000256" key="1">
    <source>
        <dbReference type="ARBA" id="ARBA00022729"/>
    </source>
</evidence>
<dbReference type="PANTHER" id="PTHR34876:SF4">
    <property type="entry name" value="1,4-BETA-D-GLUCAN CELLOBIOHYDROLASE C-RELATED"/>
    <property type="match status" value="1"/>
</dbReference>
<dbReference type="EC" id="3.2.1.-" evidence="11"/>
<proteinExistence type="inferred from homology"/>
<gene>
    <name evidence="12" type="ORF">CCO02nite_14570</name>
</gene>
<feature type="active site" description="Proton donor" evidence="8">
    <location>
        <position position="188"/>
    </location>
</feature>
<feature type="active site" description="Proton acceptor" evidence="8">
    <location>
        <position position="333"/>
    </location>
</feature>
<evidence type="ECO:0000256" key="9">
    <source>
        <dbReference type="PIRSR" id="PIRSR001100-2"/>
    </source>
</evidence>
<dbReference type="Gene3D" id="3.20.20.40">
    <property type="entry name" value="1, 4-beta cellobiohydrolase"/>
    <property type="match status" value="1"/>
</dbReference>
<keyword evidence="6 11" id="KW-0326">Glycosidase</keyword>
<feature type="binding site" evidence="9">
    <location>
        <position position="106"/>
    </location>
    <ligand>
        <name>substrate</name>
    </ligand>
</feature>
<dbReference type="AlphaFoldDB" id="A0A511JAK8"/>
<evidence type="ECO:0000313" key="12">
    <source>
        <dbReference type="EMBL" id="GEL94799.1"/>
    </source>
</evidence>
<evidence type="ECO:0000256" key="6">
    <source>
        <dbReference type="ARBA" id="ARBA00023295"/>
    </source>
</evidence>
<keyword evidence="2 11" id="KW-0378">Hydrolase</keyword>
<keyword evidence="4" id="KW-1015">Disulfide bond</keyword>
<feature type="binding site" evidence="9">
    <location>
        <position position="226"/>
    </location>
    <ligand>
        <name>substrate</name>
    </ligand>
</feature>
<dbReference type="SUPFAM" id="SSF51989">
    <property type="entry name" value="Glycosyl hydrolases family 6, cellulases"/>
    <property type="match status" value="1"/>
</dbReference>
<dbReference type="Pfam" id="PF01341">
    <property type="entry name" value="Glyco_hydro_6"/>
    <property type="match status" value="1"/>
</dbReference>
<dbReference type="EMBL" id="BJWG01000005">
    <property type="protein sequence ID" value="GEL94799.1"/>
    <property type="molecule type" value="Genomic_DNA"/>
</dbReference>
<dbReference type="GO" id="GO:0030245">
    <property type="term" value="P:cellulose catabolic process"/>
    <property type="evidence" value="ECO:0007669"/>
    <property type="project" value="UniProtKB-KW"/>
</dbReference>
<dbReference type="GO" id="GO:0004553">
    <property type="term" value="F:hydrolase activity, hydrolyzing O-glycosyl compounds"/>
    <property type="evidence" value="ECO:0007669"/>
    <property type="project" value="InterPro"/>
</dbReference>
<feature type="binding site" evidence="9">
    <location>
        <position position="253"/>
    </location>
    <ligand>
        <name>substrate</name>
    </ligand>
</feature>
<evidence type="ECO:0000256" key="10">
    <source>
        <dbReference type="PROSITE-ProRule" id="PRU10056"/>
    </source>
</evidence>
<feature type="binding site" evidence="9">
    <location>
        <position position="299"/>
    </location>
    <ligand>
        <name>substrate</name>
    </ligand>
</feature>
<comment type="caution">
    <text evidence="12">The sequence shown here is derived from an EMBL/GenBank/DDBJ whole genome shotgun (WGS) entry which is preliminary data.</text>
</comment>
<dbReference type="InterPro" id="IPR016288">
    <property type="entry name" value="Beta_cellobiohydrolase"/>
</dbReference>
<evidence type="ECO:0000256" key="2">
    <source>
        <dbReference type="ARBA" id="ARBA00022801"/>
    </source>
</evidence>
<feature type="active site" evidence="10">
    <location>
        <position position="145"/>
    </location>
</feature>
<protein>
    <recommendedName>
        <fullName evidence="11">Glucanase</fullName>
        <ecNumber evidence="11">3.2.1.-</ecNumber>
    </recommendedName>
</protein>
<comment type="similarity">
    <text evidence="11">Belongs to the glycosyl hydrolase family 6.</text>
</comment>
<dbReference type="PROSITE" id="PS00655">
    <property type="entry name" value="GLYCOSYL_HYDROL_F6_1"/>
    <property type="match status" value="1"/>
</dbReference>
<organism evidence="12 13">
    <name type="scientific">Cellulomonas composti</name>
    <dbReference type="NCBI Taxonomy" id="266130"/>
    <lineage>
        <taxon>Bacteria</taxon>
        <taxon>Bacillati</taxon>
        <taxon>Actinomycetota</taxon>
        <taxon>Actinomycetes</taxon>
        <taxon>Micrococcales</taxon>
        <taxon>Cellulomonadaceae</taxon>
        <taxon>Cellulomonas</taxon>
    </lineage>
</organism>
<keyword evidence="3 11" id="KW-0136">Cellulose degradation</keyword>
<evidence type="ECO:0000256" key="4">
    <source>
        <dbReference type="ARBA" id="ARBA00023157"/>
    </source>
</evidence>
<feature type="binding site" evidence="9">
    <location>
        <position position="223"/>
    </location>
    <ligand>
        <name>substrate</name>
    </ligand>
</feature>
<evidence type="ECO:0000256" key="5">
    <source>
        <dbReference type="ARBA" id="ARBA00023277"/>
    </source>
</evidence>
<sequence>MPSGATGAYHRRVTSASAAHGRARLLRRRTIALALAGALVGALPAAPVAALGVAPSGSEVDPRLTQPLYVDTESQALEAVRAAKAAGNTALAAKLKIISSAPQARWVGDWGTLEQTRASVAQYVKAARTAKRTPAIVVYAIPNRDCGGYSGGGLTPETYPGWIAQIAKGLTDGAVSGSSRAIVLLEPDALMSDCADATRNRLLKDATAALAATGAWVYLDAGHSNWRSATDTAARLKAAGVGKARGFFTNVSNFNATSDEQAYGRDVGTALSRLGVGSAHRHFVVDTSRNGQATANGQWCNPPGQGLGRRPALSTAGYPLDGLLWVKRPGESDGACNGGPAAGQWWQQYALDLVRLRAR</sequence>
<evidence type="ECO:0000256" key="7">
    <source>
        <dbReference type="ARBA" id="ARBA00023326"/>
    </source>
</evidence>
<dbReference type="PRINTS" id="PR00733">
    <property type="entry name" value="GLHYDRLASE6"/>
</dbReference>
<keyword evidence="5 11" id="KW-0119">Carbohydrate metabolism</keyword>
<feature type="binding site" evidence="9">
    <location>
        <position position="331"/>
    </location>
    <ligand>
        <name>substrate</name>
    </ligand>
</feature>
<evidence type="ECO:0000256" key="3">
    <source>
        <dbReference type="ARBA" id="ARBA00023001"/>
    </source>
</evidence>
<keyword evidence="13" id="KW-1185">Reference proteome</keyword>
<keyword evidence="7 11" id="KW-0624">Polysaccharide degradation</keyword>
<dbReference type="Proteomes" id="UP000321720">
    <property type="component" value="Unassembled WGS sequence"/>
</dbReference>